<dbReference type="EMBL" id="KN880619">
    <property type="protein sequence ID" value="KIY64762.1"/>
    <property type="molecule type" value="Genomic_DNA"/>
</dbReference>
<protein>
    <submittedName>
        <fullName evidence="2">Uncharacterized protein</fullName>
    </submittedName>
</protein>
<feature type="compositionally biased region" description="Polar residues" evidence="1">
    <location>
        <begin position="255"/>
        <end position="270"/>
    </location>
</feature>
<proteinExistence type="predicted"/>
<gene>
    <name evidence="2" type="ORF">CYLTODRAFT_424911</name>
</gene>
<feature type="region of interest" description="Disordered" evidence="1">
    <location>
        <begin position="196"/>
        <end position="301"/>
    </location>
</feature>
<evidence type="ECO:0000313" key="2">
    <source>
        <dbReference type="EMBL" id="KIY64762.1"/>
    </source>
</evidence>
<keyword evidence="3" id="KW-1185">Reference proteome</keyword>
<name>A0A0D7B2R4_9AGAR</name>
<evidence type="ECO:0000313" key="3">
    <source>
        <dbReference type="Proteomes" id="UP000054007"/>
    </source>
</evidence>
<dbReference type="AlphaFoldDB" id="A0A0D7B2R4"/>
<sequence length="338" mass="38093">MEVPHAEQCISFFYQFGCETEATELVHSATSLFCVVGHQVLSGMEHGELHRRLHEPFNFLNVQPAFARAMDLPSIAFRPQDQVIKAILQLYRYNISRPLDERVRLDQSPVVHIPLKCTVEVNKTWYDDPLYTMHPHAGTTTAHTYPYAGLPHFAPRADVGLLSITADLFLVAGDGLEDPLVTELNKLRESHQVLPSVQLFDRPPPPAPTVHSQLLQGDRITSRQKRKQTGEDSSHPTKRTHRAAPSQPPKRLSRLATSSKASDVACSSKNRFQDLLNDADPTPVSKRKREVGTPARDSQEKRVKLPLPLLSTRTVHMRSSKMKGMDKTKAILRPTRMR</sequence>
<accession>A0A0D7B2R4</accession>
<dbReference type="Proteomes" id="UP000054007">
    <property type="component" value="Unassembled WGS sequence"/>
</dbReference>
<evidence type="ECO:0000256" key="1">
    <source>
        <dbReference type="SAM" id="MobiDB-lite"/>
    </source>
</evidence>
<organism evidence="2 3">
    <name type="scientific">Cylindrobasidium torrendii FP15055 ss-10</name>
    <dbReference type="NCBI Taxonomy" id="1314674"/>
    <lineage>
        <taxon>Eukaryota</taxon>
        <taxon>Fungi</taxon>
        <taxon>Dikarya</taxon>
        <taxon>Basidiomycota</taxon>
        <taxon>Agaricomycotina</taxon>
        <taxon>Agaricomycetes</taxon>
        <taxon>Agaricomycetidae</taxon>
        <taxon>Agaricales</taxon>
        <taxon>Marasmiineae</taxon>
        <taxon>Physalacriaceae</taxon>
        <taxon>Cylindrobasidium</taxon>
    </lineage>
</organism>
<reference evidence="2 3" key="1">
    <citation type="journal article" date="2015" name="Fungal Genet. Biol.">
        <title>Evolution of novel wood decay mechanisms in Agaricales revealed by the genome sequences of Fistulina hepatica and Cylindrobasidium torrendii.</title>
        <authorList>
            <person name="Floudas D."/>
            <person name="Held B.W."/>
            <person name="Riley R."/>
            <person name="Nagy L.G."/>
            <person name="Koehler G."/>
            <person name="Ransdell A.S."/>
            <person name="Younus H."/>
            <person name="Chow J."/>
            <person name="Chiniquy J."/>
            <person name="Lipzen A."/>
            <person name="Tritt A."/>
            <person name="Sun H."/>
            <person name="Haridas S."/>
            <person name="LaButti K."/>
            <person name="Ohm R.A."/>
            <person name="Kues U."/>
            <person name="Blanchette R.A."/>
            <person name="Grigoriev I.V."/>
            <person name="Minto R.E."/>
            <person name="Hibbett D.S."/>
        </authorList>
    </citation>
    <scope>NUCLEOTIDE SEQUENCE [LARGE SCALE GENOMIC DNA]</scope>
    <source>
        <strain evidence="2 3">FP15055 ss-10</strain>
    </source>
</reference>